<dbReference type="GeneID" id="95552295"/>
<accession>A0A1X7D4H9</accession>
<dbReference type="Gene3D" id="3.30.2040.10">
    <property type="entry name" value="PSTPO5379-like domain"/>
    <property type="match status" value="1"/>
</dbReference>
<dbReference type="Gene3D" id="3.40.1640.10">
    <property type="entry name" value="PSTPO5379-like"/>
    <property type="match status" value="1"/>
</dbReference>
<dbReference type="EMBL" id="FXAH01000002">
    <property type="protein sequence ID" value="SMF08713.1"/>
    <property type="molecule type" value="Genomic_DNA"/>
</dbReference>
<dbReference type="AlphaFoldDB" id="A0A1X7D4H9"/>
<dbReference type="NCBIfam" id="NF003969">
    <property type="entry name" value="PRK05463.1"/>
    <property type="match status" value="1"/>
</dbReference>
<dbReference type="Pfam" id="PF07286">
    <property type="entry name" value="D-Glu_cyclase"/>
    <property type="match status" value="1"/>
</dbReference>
<dbReference type="PANTHER" id="PTHR32022">
    <property type="entry name" value="D-GLUTAMATE CYCLASE, MITOCHONDRIAL"/>
    <property type="match status" value="1"/>
</dbReference>
<proteinExistence type="inferred from homology"/>
<evidence type="ECO:0000313" key="5">
    <source>
        <dbReference type="Proteomes" id="UP000192911"/>
    </source>
</evidence>
<protein>
    <recommendedName>
        <fullName evidence="3">Putative hydro-lyase SAMN06295900_102383</fullName>
        <ecNumber evidence="3">4.2.1.-</ecNumber>
    </recommendedName>
</protein>
<dbReference type="InterPro" id="IPR038021">
    <property type="entry name" value="Putative_hydro-lyase"/>
</dbReference>
<dbReference type="InterPro" id="IPR016938">
    <property type="entry name" value="UPF0317"/>
</dbReference>
<dbReference type="Proteomes" id="UP000192911">
    <property type="component" value="Unassembled WGS sequence"/>
</dbReference>
<dbReference type="RefSeq" id="WP_085225153.1">
    <property type="nucleotide sequence ID" value="NZ_BSQD01000002.1"/>
</dbReference>
<dbReference type="PIRSF" id="PIRSF029755">
    <property type="entry name" value="UCP029755"/>
    <property type="match status" value="1"/>
</dbReference>
<dbReference type="SUPFAM" id="SSF160920">
    <property type="entry name" value="PSTPO5379-like"/>
    <property type="match status" value="1"/>
</dbReference>
<organism evidence="4 5">
    <name type="scientific">Trinickia caryophylli</name>
    <name type="common">Paraburkholderia caryophylli</name>
    <dbReference type="NCBI Taxonomy" id="28094"/>
    <lineage>
        <taxon>Bacteria</taxon>
        <taxon>Pseudomonadati</taxon>
        <taxon>Pseudomonadota</taxon>
        <taxon>Betaproteobacteria</taxon>
        <taxon>Burkholderiales</taxon>
        <taxon>Burkholderiaceae</taxon>
        <taxon>Trinickia</taxon>
    </lineage>
</organism>
<keyword evidence="2 3" id="KW-0456">Lyase</keyword>
<dbReference type="FunFam" id="3.30.2040.10:FF:000001">
    <property type="entry name" value="D-glutamate cyclase, mitochondrial"/>
    <property type="match status" value="1"/>
</dbReference>
<dbReference type="InterPro" id="IPR009906">
    <property type="entry name" value="D-Glu_cyclase"/>
</dbReference>
<dbReference type="GO" id="GO:0016829">
    <property type="term" value="F:lyase activity"/>
    <property type="evidence" value="ECO:0007669"/>
    <property type="project" value="UniProtKB-KW"/>
</dbReference>
<evidence type="ECO:0000256" key="2">
    <source>
        <dbReference type="ARBA" id="ARBA00023239"/>
    </source>
</evidence>
<keyword evidence="5" id="KW-1185">Reference proteome</keyword>
<dbReference type="HAMAP" id="MF_01830">
    <property type="entry name" value="Hydro_lyase"/>
    <property type="match status" value="1"/>
</dbReference>
<evidence type="ECO:0000313" key="4">
    <source>
        <dbReference type="EMBL" id="SMF08713.1"/>
    </source>
</evidence>
<evidence type="ECO:0000256" key="3">
    <source>
        <dbReference type="HAMAP-Rule" id="MF_01830"/>
    </source>
</evidence>
<reference evidence="5" key="1">
    <citation type="submission" date="2017-04" db="EMBL/GenBank/DDBJ databases">
        <authorList>
            <person name="Varghese N."/>
            <person name="Submissions S."/>
        </authorList>
    </citation>
    <scope>NUCLEOTIDE SEQUENCE [LARGE SCALE GENOMIC DNA]</scope>
    <source>
        <strain evidence="5">Ballard 720</strain>
    </source>
</reference>
<dbReference type="EC" id="4.2.1.-" evidence="3"/>
<gene>
    <name evidence="4" type="ORF">SAMN06295900_102383</name>
</gene>
<evidence type="ECO:0000256" key="1">
    <source>
        <dbReference type="ARBA" id="ARBA00007896"/>
    </source>
</evidence>
<dbReference type="STRING" id="28094.SAMN06295900_102383"/>
<dbReference type="PANTHER" id="PTHR32022:SF10">
    <property type="entry name" value="D-GLUTAMATE CYCLASE, MITOCHONDRIAL"/>
    <property type="match status" value="1"/>
</dbReference>
<name>A0A1X7D4H9_TRICW</name>
<comment type="similarity">
    <text evidence="1 3">Belongs to the D-glutamate cyclase family.</text>
</comment>
<dbReference type="OrthoDB" id="149585at2"/>
<sequence>MPYDFRKQIRSRTFRGPTAGYCGDYAQANLVILPSTHADDFLRFCVRNPKPCPLLGVGDRGDWRLPSLAKDLDIRTDVPGFNVYRDGVLSEQPDNIVDLWRDDFVVFALGCSFSFEQMLIEEGIPIRHIDEGVNVPMFRTNIANVPAGPFGGQLVVTMRPMTGAQAIRAVQVTSRVPSVHGAPVHLGSPEAIGIADLSRPDYGDPVEIREHEVPVFWACGVTPQTALEQARLPLAITHRPGHMLVTDIPNATLAVL</sequence>